<protein>
    <submittedName>
        <fullName evidence="4">Fumarylacetoacetate hydrolase family protein</fullName>
    </submittedName>
</protein>
<feature type="domain" description="Fumarylacetoacetase-like C-terminal" evidence="3">
    <location>
        <begin position="122"/>
        <end position="316"/>
    </location>
</feature>
<dbReference type="SUPFAM" id="SSF56529">
    <property type="entry name" value="FAH"/>
    <property type="match status" value="1"/>
</dbReference>
<sequence>MGGLRAAQRQRHRGRVPVQLDERAGPARPGIPARGTARARQPVVGGSVRFLVFDDDRLGVAHEGTVTDVTSLVPGGASPGGPLQRLLDAGSSGELTADRIAGLPSRPLAEVLIRPPLPRPGKVIGAPVNYLDHKAEMSETHSIADLGVFLKASSSVIGHGGTVLLPYSDKRTDQEGELTVVIGQTARHVPVPDALDHVFGYTCGLDMTVRSTEDRSTRKSFETFTPLGPVVVTADEIPSPGDLELVCRVNGEVRQRTSTADLLFGVAELVSYASSVMTLWPGDVILTGTPAGVGPVADGDVVEVEISRIGSLTVHVSAAEARPYVERPGAPRTTVSPGAD</sequence>
<dbReference type="Gene3D" id="3.90.850.10">
    <property type="entry name" value="Fumarylacetoacetase-like, C-terminal domain"/>
    <property type="match status" value="1"/>
</dbReference>
<evidence type="ECO:0000313" key="5">
    <source>
        <dbReference type="Proteomes" id="UP000470246"/>
    </source>
</evidence>
<feature type="region of interest" description="Disordered" evidence="2">
    <location>
        <begin position="1"/>
        <end position="39"/>
    </location>
</feature>
<keyword evidence="4" id="KW-0378">Hydrolase</keyword>
<dbReference type="AlphaFoldDB" id="A0A7K3W3X0"/>
<dbReference type="InterPro" id="IPR036663">
    <property type="entry name" value="Fumarylacetoacetase_C_sf"/>
</dbReference>
<organism evidence="4 5">
    <name type="scientific">Geodermatophilus sabuli</name>
    <dbReference type="NCBI Taxonomy" id="1564158"/>
    <lineage>
        <taxon>Bacteria</taxon>
        <taxon>Bacillati</taxon>
        <taxon>Actinomycetota</taxon>
        <taxon>Actinomycetes</taxon>
        <taxon>Geodermatophilales</taxon>
        <taxon>Geodermatophilaceae</taxon>
        <taxon>Geodermatophilus</taxon>
    </lineage>
</organism>
<comment type="caution">
    <text evidence="4">The sequence shown here is derived from an EMBL/GenBank/DDBJ whole genome shotgun (WGS) entry which is preliminary data.</text>
</comment>
<evidence type="ECO:0000313" key="4">
    <source>
        <dbReference type="EMBL" id="NEK59482.1"/>
    </source>
</evidence>
<dbReference type="GO" id="GO:0046872">
    <property type="term" value="F:metal ion binding"/>
    <property type="evidence" value="ECO:0007669"/>
    <property type="project" value="UniProtKB-KW"/>
</dbReference>
<gene>
    <name evidence="4" type="ORF">GCU56_16610</name>
</gene>
<proteinExistence type="predicted"/>
<evidence type="ECO:0000259" key="3">
    <source>
        <dbReference type="Pfam" id="PF01557"/>
    </source>
</evidence>
<reference evidence="4 5" key="1">
    <citation type="submission" date="2020-02" db="EMBL/GenBank/DDBJ databases">
        <title>Geodermatophilus sabuli CPCC 205279 I12A-02694.</title>
        <authorList>
            <person name="Jiang Z."/>
        </authorList>
    </citation>
    <scope>NUCLEOTIDE SEQUENCE [LARGE SCALE GENOMIC DNA]</scope>
    <source>
        <strain evidence="4 5">I12A-02694</strain>
    </source>
</reference>
<name>A0A7K3W3X0_9ACTN</name>
<keyword evidence="1" id="KW-0479">Metal-binding</keyword>
<dbReference type="PANTHER" id="PTHR11820:SF112">
    <property type="entry name" value="FUMARYLACETOACETATE HYDROLASE FAMILY PROTEIN (AFU_ORTHOLOGUE AFUA_1G02370)-RELATED"/>
    <property type="match status" value="1"/>
</dbReference>
<dbReference type="EMBL" id="JAAGWF010000018">
    <property type="protein sequence ID" value="NEK59482.1"/>
    <property type="molecule type" value="Genomic_DNA"/>
</dbReference>
<dbReference type="InterPro" id="IPR011234">
    <property type="entry name" value="Fumarylacetoacetase-like_C"/>
</dbReference>
<dbReference type="Pfam" id="PF01557">
    <property type="entry name" value="FAA_hydrolase"/>
    <property type="match status" value="1"/>
</dbReference>
<keyword evidence="5" id="KW-1185">Reference proteome</keyword>
<dbReference type="GO" id="GO:0016787">
    <property type="term" value="F:hydrolase activity"/>
    <property type="evidence" value="ECO:0007669"/>
    <property type="project" value="UniProtKB-KW"/>
</dbReference>
<evidence type="ECO:0000256" key="2">
    <source>
        <dbReference type="SAM" id="MobiDB-lite"/>
    </source>
</evidence>
<accession>A0A7K3W3X0</accession>
<dbReference type="Proteomes" id="UP000470246">
    <property type="component" value="Unassembled WGS sequence"/>
</dbReference>
<dbReference type="PANTHER" id="PTHR11820">
    <property type="entry name" value="ACYLPYRUVASE"/>
    <property type="match status" value="1"/>
</dbReference>
<evidence type="ECO:0000256" key="1">
    <source>
        <dbReference type="ARBA" id="ARBA00022723"/>
    </source>
</evidence>